<dbReference type="AlphaFoldDB" id="A0A7K0DMF9"/>
<dbReference type="InterPro" id="IPR009721">
    <property type="entry name" value="O-acyltransferase_WSD1_C"/>
</dbReference>
<feature type="domain" description="O-acyltransferase WSD1 C-terminal" evidence="2">
    <location>
        <begin position="370"/>
        <end position="510"/>
    </location>
</feature>
<comment type="caution">
    <text evidence="3">The sequence shown here is derived from an EMBL/GenBank/DDBJ whole genome shotgun (WGS) entry which is preliminary data.</text>
</comment>
<dbReference type="Pfam" id="PF06974">
    <property type="entry name" value="WS_DGAT_C"/>
    <property type="match status" value="1"/>
</dbReference>
<evidence type="ECO:0000313" key="3">
    <source>
        <dbReference type="EMBL" id="MQY26847.1"/>
    </source>
</evidence>
<dbReference type="Proteomes" id="UP000431401">
    <property type="component" value="Unassembled WGS sequence"/>
</dbReference>
<keyword evidence="4" id="KW-1185">Reference proteome</keyword>
<organism evidence="3 4">
    <name type="scientific">Nocardia aurantia</name>
    <dbReference type="NCBI Taxonomy" id="2585199"/>
    <lineage>
        <taxon>Bacteria</taxon>
        <taxon>Bacillati</taxon>
        <taxon>Actinomycetota</taxon>
        <taxon>Actinomycetes</taxon>
        <taxon>Mycobacteriales</taxon>
        <taxon>Nocardiaceae</taxon>
        <taxon>Nocardia</taxon>
    </lineage>
</organism>
<accession>A0A7K0DMF9</accession>
<evidence type="ECO:0000256" key="1">
    <source>
        <dbReference type="SAM" id="MobiDB-lite"/>
    </source>
</evidence>
<dbReference type="EMBL" id="WEGI01000005">
    <property type="protein sequence ID" value="MQY26847.1"/>
    <property type="molecule type" value="Genomic_DNA"/>
</dbReference>
<protein>
    <recommendedName>
        <fullName evidence="2">O-acyltransferase WSD1 C-terminal domain-containing protein</fullName>
    </recommendedName>
</protein>
<reference evidence="3 4" key="1">
    <citation type="submission" date="2019-10" db="EMBL/GenBank/DDBJ databases">
        <title>Nocardia macrotermitis sp. nov. and Nocardia aurantia sp. nov., isolated from the gut of fungus growing-termite Macrotermes natalensis.</title>
        <authorList>
            <person name="Benndorf R."/>
            <person name="Schwitalla J."/>
            <person name="Martin K."/>
            <person name="De Beer W."/>
            <person name="Kaster A.-K."/>
            <person name="Vollmers J."/>
            <person name="Poulsen M."/>
            <person name="Beemelmanns C."/>
        </authorList>
    </citation>
    <scope>NUCLEOTIDE SEQUENCE [LARGE SCALE GENOMIC DNA]</scope>
    <source>
        <strain evidence="3 4">RB56</strain>
    </source>
</reference>
<feature type="region of interest" description="Disordered" evidence="1">
    <location>
        <begin position="178"/>
        <end position="207"/>
    </location>
</feature>
<evidence type="ECO:0000313" key="4">
    <source>
        <dbReference type="Proteomes" id="UP000431401"/>
    </source>
</evidence>
<proteinExistence type="predicted"/>
<name>A0A7K0DMF9_9NOCA</name>
<evidence type="ECO:0000259" key="2">
    <source>
        <dbReference type="Pfam" id="PF06974"/>
    </source>
</evidence>
<gene>
    <name evidence="3" type="ORF">NRB56_24220</name>
</gene>
<sequence length="529" mass="55469">MGFAGPGSRGESRTPNVVAIVGGMPTLAPSDAIRHWLSRRARNDLFLLYCFDEPGCTPDTLRATLLARCAAVADLRIRLREYRFAYPRWVPCGIAAEQIAEHPLPQSDWTSVGAALSDLLADGVAAERQAWRLHLFRHVTGAPGGDGPALVVVLQLSHALADGRRAAEIARAVFGSADTGSDDGSVVEDRSAASEVGSPDTVPTGAGVGRRRLDVRRSATGFGGTWFGRASAVVAVRGRDLAGWAIEGRALAALPVGVARTVVRGIAAERARRELAERTARGEIPPPGGEFAPTVLNRPPAPARHAVRMLVRADLRVPGRTVTALVLAAIAEALPAYLAGRGEAPGELAAQVSVALPASNALQRNNYRDVAVELHCDENDPHRRTELIAATLAARRIRAAHPLLRAPDRATAALPAPVLRRDIAAFPLGTVPAKLSAHTVVSSVHRGAADLTCAGAPVRFTAGFPALGAVMHLTHGVHGLGDTITVSLHADPDALPDLDDYAAALDTALTRVVALAAAPRDPYHSRTGG</sequence>